<gene>
    <name evidence="2" type="ORF">GCM10010345_71510</name>
</gene>
<keyword evidence="3" id="KW-1185">Reference proteome</keyword>
<evidence type="ECO:0000313" key="2">
    <source>
        <dbReference type="EMBL" id="GHA56697.1"/>
    </source>
</evidence>
<evidence type="ECO:0000313" key="3">
    <source>
        <dbReference type="Proteomes" id="UP000653644"/>
    </source>
</evidence>
<feature type="region of interest" description="Disordered" evidence="1">
    <location>
        <begin position="44"/>
        <end position="78"/>
    </location>
</feature>
<evidence type="ECO:0000256" key="1">
    <source>
        <dbReference type="SAM" id="MobiDB-lite"/>
    </source>
</evidence>
<name>A0ABQ3D4U6_9ACTN</name>
<protein>
    <submittedName>
        <fullName evidence="2">Uncharacterized protein</fullName>
    </submittedName>
</protein>
<sequence>MRDACVSSGDRTRRGVWAPAAVSGIMTGAVDAPLVDVPRAVPARTEVSDTGGRMADPGTHSPHQHSGAFSQVAGHPRERAHIAVHRNEVSTAHV</sequence>
<proteinExistence type="predicted"/>
<dbReference type="EMBL" id="BMVN01000037">
    <property type="protein sequence ID" value="GHA56697.1"/>
    <property type="molecule type" value="Genomic_DNA"/>
</dbReference>
<organism evidence="2 3">
    <name type="scientific">Streptomyces canarius</name>
    <dbReference type="NCBI Taxonomy" id="285453"/>
    <lineage>
        <taxon>Bacteria</taxon>
        <taxon>Bacillati</taxon>
        <taxon>Actinomycetota</taxon>
        <taxon>Actinomycetes</taxon>
        <taxon>Kitasatosporales</taxon>
        <taxon>Streptomycetaceae</taxon>
        <taxon>Streptomyces</taxon>
    </lineage>
</organism>
<reference evidence="3" key="1">
    <citation type="journal article" date="2019" name="Int. J. Syst. Evol. Microbiol.">
        <title>The Global Catalogue of Microorganisms (GCM) 10K type strain sequencing project: providing services to taxonomists for standard genome sequencing and annotation.</title>
        <authorList>
            <consortium name="The Broad Institute Genomics Platform"/>
            <consortium name="The Broad Institute Genome Sequencing Center for Infectious Disease"/>
            <person name="Wu L."/>
            <person name="Ma J."/>
        </authorList>
    </citation>
    <scope>NUCLEOTIDE SEQUENCE [LARGE SCALE GENOMIC DNA]</scope>
    <source>
        <strain evidence="3">JCM 4733</strain>
    </source>
</reference>
<comment type="caution">
    <text evidence="2">The sequence shown here is derived from an EMBL/GenBank/DDBJ whole genome shotgun (WGS) entry which is preliminary data.</text>
</comment>
<dbReference type="Proteomes" id="UP000653644">
    <property type="component" value="Unassembled WGS sequence"/>
</dbReference>
<accession>A0ABQ3D4U6</accession>